<keyword evidence="4" id="KW-0808">Transferase</keyword>
<dbReference type="SUPFAM" id="SSF47384">
    <property type="entry name" value="Homodimeric domain of signal transducing histidine kinase"/>
    <property type="match status" value="1"/>
</dbReference>
<dbReference type="EMBL" id="FQXU01000003">
    <property type="protein sequence ID" value="SHH58845.1"/>
    <property type="molecule type" value="Genomic_DNA"/>
</dbReference>
<dbReference type="Pfam" id="PF02518">
    <property type="entry name" value="HATPase_c"/>
    <property type="match status" value="1"/>
</dbReference>
<dbReference type="SMART" id="SM00387">
    <property type="entry name" value="HATPase_c"/>
    <property type="match status" value="1"/>
</dbReference>
<evidence type="ECO:0000256" key="6">
    <source>
        <dbReference type="ARBA" id="ARBA00022777"/>
    </source>
</evidence>
<dbReference type="InterPro" id="IPR036890">
    <property type="entry name" value="HATPase_C_sf"/>
</dbReference>
<evidence type="ECO:0000256" key="5">
    <source>
        <dbReference type="ARBA" id="ARBA00022741"/>
    </source>
</evidence>
<dbReference type="EC" id="2.7.13.3" evidence="2"/>
<dbReference type="Gene3D" id="1.10.287.130">
    <property type="match status" value="1"/>
</dbReference>
<evidence type="ECO:0000313" key="11">
    <source>
        <dbReference type="EMBL" id="SHH58845.1"/>
    </source>
</evidence>
<dbReference type="SUPFAM" id="SSF55874">
    <property type="entry name" value="ATPase domain of HSP90 chaperone/DNA topoisomerase II/histidine kinase"/>
    <property type="match status" value="1"/>
</dbReference>
<dbReference type="PROSITE" id="PS50112">
    <property type="entry name" value="PAS"/>
    <property type="match status" value="1"/>
</dbReference>
<keyword evidence="7" id="KW-0067">ATP-binding</keyword>
<evidence type="ECO:0000259" key="9">
    <source>
        <dbReference type="PROSITE" id="PS50109"/>
    </source>
</evidence>
<reference evidence="11 12" key="1">
    <citation type="submission" date="2016-11" db="EMBL/GenBank/DDBJ databases">
        <authorList>
            <person name="Jaros S."/>
            <person name="Januszkiewicz K."/>
            <person name="Wedrychowicz H."/>
        </authorList>
    </citation>
    <scope>NUCLEOTIDE SEQUENCE [LARGE SCALE GENOMIC DNA]</scope>
    <source>
        <strain evidence="11 12">DSM 6191</strain>
    </source>
</reference>
<feature type="domain" description="Histidine kinase" evidence="9">
    <location>
        <begin position="415"/>
        <end position="638"/>
    </location>
</feature>
<dbReference type="InterPro" id="IPR003661">
    <property type="entry name" value="HisK_dim/P_dom"/>
</dbReference>
<dbReference type="InterPro" id="IPR003594">
    <property type="entry name" value="HATPase_dom"/>
</dbReference>
<evidence type="ECO:0000256" key="7">
    <source>
        <dbReference type="ARBA" id="ARBA00022840"/>
    </source>
</evidence>
<evidence type="ECO:0000256" key="1">
    <source>
        <dbReference type="ARBA" id="ARBA00000085"/>
    </source>
</evidence>
<dbReference type="Gene3D" id="3.30.565.10">
    <property type="entry name" value="Histidine kinase-like ATPase, C-terminal domain"/>
    <property type="match status" value="1"/>
</dbReference>
<dbReference type="GO" id="GO:0000155">
    <property type="term" value="F:phosphorelay sensor kinase activity"/>
    <property type="evidence" value="ECO:0007669"/>
    <property type="project" value="InterPro"/>
</dbReference>
<dbReference type="SMART" id="SM00388">
    <property type="entry name" value="HisKA"/>
    <property type="match status" value="1"/>
</dbReference>
<dbReference type="RefSeq" id="WP_175550832.1">
    <property type="nucleotide sequence ID" value="NZ_FQXU01000003.1"/>
</dbReference>
<dbReference type="InterPro" id="IPR036097">
    <property type="entry name" value="HisK_dim/P_sf"/>
</dbReference>
<dbReference type="PANTHER" id="PTHR43711">
    <property type="entry name" value="TWO-COMPONENT HISTIDINE KINASE"/>
    <property type="match status" value="1"/>
</dbReference>
<keyword evidence="3" id="KW-0597">Phosphoprotein</keyword>
<accession>A0A1M5U705</accession>
<dbReference type="Pfam" id="PF00512">
    <property type="entry name" value="HisKA"/>
    <property type="match status" value="1"/>
</dbReference>
<organism evidence="11 12">
    <name type="scientific">Clostridium intestinale DSM 6191</name>
    <dbReference type="NCBI Taxonomy" id="1121320"/>
    <lineage>
        <taxon>Bacteria</taxon>
        <taxon>Bacillati</taxon>
        <taxon>Bacillota</taxon>
        <taxon>Clostridia</taxon>
        <taxon>Eubacteriales</taxon>
        <taxon>Clostridiaceae</taxon>
        <taxon>Clostridium</taxon>
    </lineage>
</organism>
<dbReference type="Gene3D" id="3.30.450.20">
    <property type="entry name" value="PAS domain"/>
    <property type="match status" value="2"/>
</dbReference>
<dbReference type="InterPro" id="IPR005467">
    <property type="entry name" value="His_kinase_dom"/>
</dbReference>
<dbReference type="PANTHER" id="PTHR43711:SF26">
    <property type="entry name" value="SENSOR HISTIDINE KINASE RCSC"/>
    <property type="match status" value="1"/>
</dbReference>
<dbReference type="CDD" id="cd16922">
    <property type="entry name" value="HATPase_EvgS-ArcB-TorS-like"/>
    <property type="match status" value="1"/>
</dbReference>
<keyword evidence="5" id="KW-0547">Nucleotide-binding</keyword>
<evidence type="ECO:0000256" key="2">
    <source>
        <dbReference type="ARBA" id="ARBA00012438"/>
    </source>
</evidence>
<gene>
    <name evidence="11" type="ORF">SAMN02745941_00430</name>
</gene>
<dbReference type="FunFam" id="3.30.565.10:FF:000037">
    <property type="entry name" value="Hybrid sensor histidine kinase/response regulator"/>
    <property type="match status" value="1"/>
</dbReference>
<keyword evidence="8" id="KW-0902">Two-component regulatory system</keyword>
<dbReference type="PRINTS" id="PR00344">
    <property type="entry name" value="BCTRLSENSOR"/>
</dbReference>
<dbReference type="SUPFAM" id="SSF55785">
    <property type="entry name" value="PYP-like sensor domain (PAS domain)"/>
    <property type="match status" value="1"/>
</dbReference>
<evidence type="ECO:0000256" key="3">
    <source>
        <dbReference type="ARBA" id="ARBA00022553"/>
    </source>
</evidence>
<sequence>MDNIVETSYIIENNGKLEYISEDFLCLSDFSREDLISKKLLDVWDNKLKINIKLETLGEVQEAFLFTKNLEVRFVVITRSKDNLIGGDKYSISEIPQSRFEYNNMYLEQIYKSNISGIAVYSIPNMILIKANEKYLDSLDEPFNNKHVSLGKKIEHINTGWKGSLLEKTFKEVVETKKAVQIKEYLHKCFHRDAAYCDLIITPLCASGELKYLVINTFDVTTRVLNRLKISEQLNTIKLKNLELIKKEEELNLKNETLNSILDNIYDCLAVVDGNGKYLSLSKTLRDYIYSTTNKELRYIGETLDNGSEYYDIHGNLLSKEDLPVSKVIKGITVKNQIVVVKKDDKNFYLNFTAIPVYKDKDNIKFCILVCSDVTKTFEYEVQLNIKNKTLLKAEKEKNLILEQSMKTKDDFLYFITHEFKTPMSVINLAIQAIESICKNDLTPRINNYLKVIKQNTNRQLRLVNNLLEVTRINSGYIKIHEDAFDIVYVLNSLVDSVQLYAKQKNIHLTFKSHFNSKNVLLDEEKLERILFNLLSNALKFTPEGKSISVNLSSDVISKEELLVIEVKDEGIGIPKEKQKVVFERFGQVDSSLSSQAEGTGLGLYLVCLLVKTLKGNLKLESELGKGSTFTIKLPINSSQPKKVFNDSFVSRDSRIIQATEIEFSDIYF</sequence>
<comment type="catalytic activity">
    <reaction evidence="1">
        <text>ATP + protein L-histidine = ADP + protein N-phospho-L-histidine.</text>
        <dbReference type="EC" id="2.7.13.3"/>
    </reaction>
</comment>
<dbReference type="Pfam" id="PF13426">
    <property type="entry name" value="PAS_9"/>
    <property type="match status" value="2"/>
</dbReference>
<dbReference type="PROSITE" id="PS50109">
    <property type="entry name" value="HIS_KIN"/>
    <property type="match status" value="1"/>
</dbReference>
<name>A0A1M5U705_9CLOT</name>
<dbReference type="InterPro" id="IPR000014">
    <property type="entry name" value="PAS"/>
</dbReference>
<dbReference type="InterPro" id="IPR050736">
    <property type="entry name" value="Sensor_HK_Regulatory"/>
</dbReference>
<feature type="domain" description="PAS" evidence="10">
    <location>
        <begin position="1"/>
        <end position="41"/>
    </location>
</feature>
<keyword evidence="6 11" id="KW-0418">Kinase</keyword>
<dbReference type="GO" id="GO:0005524">
    <property type="term" value="F:ATP binding"/>
    <property type="evidence" value="ECO:0007669"/>
    <property type="project" value="UniProtKB-KW"/>
</dbReference>
<evidence type="ECO:0000259" key="10">
    <source>
        <dbReference type="PROSITE" id="PS50112"/>
    </source>
</evidence>
<evidence type="ECO:0000256" key="8">
    <source>
        <dbReference type="ARBA" id="ARBA00023012"/>
    </source>
</evidence>
<proteinExistence type="predicted"/>
<dbReference type="Proteomes" id="UP000184241">
    <property type="component" value="Unassembled WGS sequence"/>
</dbReference>
<dbReference type="InterPro" id="IPR004358">
    <property type="entry name" value="Sig_transdc_His_kin-like_C"/>
</dbReference>
<protein>
    <recommendedName>
        <fullName evidence="2">histidine kinase</fullName>
        <ecNumber evidence="2">2.7.13.3</ecNumber>
    </recommendedName>
</protein>
<evidence type="ECO:0000313" key="12">
    <source>
        <dbReference type="Proteomes" id="UP000184241"/>
    </source>
</evidence>
<dbReference type="InterPro" id="IPR035965">
    <property type="entry name" value="PAS-like_dom_sf"/>
</dbReference>
<dbReference type="CDD" id="cd00082">
    <property type="entry name" value="HisKA"/>
    <property type="match status" value="1"/>
</dbReference>
<dbReference type="AlphaFoldDB" id="A0A1M5U705"/>
<evidence type="ECO:0000256" key="4">
    <source>
        <dbReference type="ARBA" id="ARBA00022679"/>
    </source>
</evidence>